<dbReference type="InterPro" id="IPR044861">
    <property type="entry name" value="IPNS-like_FE2OG_OXY"/>
</dbReference>
<evidence type="ECO:0000256" key="1">
    <source>
        <dbReference type="ARBA" id="ARBA00001962"/>
    </source>
</evidence>
<dbReference type="InterPro" id="IPR005123">
    <property type="entry name" value="Oxoglu/Fe-dep_dioxygenase_dom"/>
</dbReference>
<comment type="caution">
    <text evidence="8">The sequence shown here is derived from an EMBL/GenBank/DDBJ whole genome shotgun (WGS) entry which is preliminary data.</text>
</comment>
<dbReference type="OrthoDB" id="288590at2759"/>
<name>A0A1Q3B0E0_CEPFO</name>
<proteinExistence type="inferred from homology"/>
<evidence type="ECO:0000256" key="3">
    <source>
        <dbReference type="ARBA" id="ARBA00022723"/>
    </source>
</evidence>
<dbReference type="Proteomes" id="UP000187406">
    <property type="component" value="Unassembled WGS sequence"/>
</dbReference>
<keyword evidence="5" id="KW-0408">Iron</keyword>
<evidence type="ECO:0000256" key="5">
    <source>
        <dbReference type="ARBA" id="ARBA00023004"/>
    </source>
</evidence>
<organism evidence="8 9">
    <name type="scientific">Cephalotus follicularis</name>
    <name type="common">Albany pitcher plant</name>
    <dbReference type="NCBI Taxonomy" id="3775"/>
    <lineage>
        <taxon>Eukaryota</taxon>
        <taxon>Viridiplantae</taxon>
        <taxon>Streptophyta</taxon>
        <taxon>Embryophyta</taxon>
        <taxon>Tracheophyta</taxon>
        <taxon>Spermatophyta</taxon>
        <taxon>Magnoliopsida</taxon>
        <taxon>eudicotyledons</taxon>
        <taxon>Gunneridae</taxon>
        <taxon>Pentapetalae</taxon>
        <taxon>rosids</taxon>
        <taxon>fabids</taxon>
        <taxon>Oxalidales</taxon>
        <taxon>Cephalotaceae</taxon>
        <taxon>Cephalotus</taxon>
    </lineage>
</organism>
<dbReference type="GO" id="GO:0051213">
    <property type="term" value="F:dioxygenase activity"/>
    <property type="evidence" value="ECO:0007669"/>
    <property type="project" value="UniProtKB-ARBA"/>
</dbReference>
<protein>
    <submittedName>
        <fullName evidence="8">2OG-FeII_Oxy domain-containing protein/DIOX_N domain-containing protein</fullName>
    </submittedName>
</protein>
<dbReference type="AlphaFoldDB" id="A0A1Q3B0E0"/>
<dbReference type="Pfam" id="PF14226">
    <property type="entry name" value="DIOX_N"/>
    <property type="match status" value="2"/>
</dbReference>
<dbReference type="FunCoup" id="A0A1Q3B0E0">
    <property type="interactions" value="475"/>
</dbReference>
<dbReference type="GO" id="GO:0046872">
    <property type="term" value="F:metal ion binding"/>
    <property type="evidence" value="ECO:0007669"/>
    <property type="project" value="UniProtKB-KW"/>
</dbReference>
<dbReference type="FunFam" id="2.60.120.330:FF:000005">
    <property type="entry name" value="1-aminocyclopropane-1-carboxylate oxidase homolog 1"/>
    <property type="match status" value="2"/>
</dbReference>
<dbReference type="PANTHER" id="PTHR10209:SF776">
    <property type="entry name" value="2OG-FE(II) OXYGENASE FAMILY OXIDOREDUCTASE"/>
    <property type="match status" value="1"/>
</dbReference>
<keyword evidence="9" id="KW-1185">Reference proteome</keyword>
<feature type="domain" description="Fe2OG dioxygenase" evidence="7">
    <location>
        <begin position="554"/>
        <end position="659"/>
    </location>
</feature>
<sequence>MISHWWMCCKLLINSGYQAFLCVLCQRKMVFTNLGYTQTEIQADYDRNSELKAFDDSKAGVKGIVDAGVTEIPKMFIHEQYKLENKSTSSDSHLNIPTIDFEGISRDANVRAEIVDEVRYACEKWGFFQVINHGIPICVLDEMIDGIRRFHEQDLEVKKVYHSRDYNRKVLYHSNYNLYEAASICWRDTLTFVMGHSPPNPETLPTVCRDIVIKYMDEVMKLGIVIYELLSEALGLNPNYLKDMGCAEGIFAPCHYYPPCPQPELTLGLNTHADSGFITILLQDQIGGLQINHENQWINVNPIPGALVVNIGVLIQLITNDKFVSAYHRVLAKDVGPRISVACIFRTHLDPENTSRRYGPIKELLSEKNPPIYREITVKDCITLKFSKGIEGSSILASFKLSTIIPVINLNFVKKGRDEVVAGIQQAAEEVGFFQVVGHGVEMRILEEMLEATRGFHEMPREVKEKYYTRDSKRKVQYGSNFDLYQSKSANWRDTVFCVMGPDPFDPQELPLVYRDIMMEYSKQVHKLGITLFELLAEALGLNPNHLIEMDCAKGHCILGNYYPACPEPELTLGSSKHSDPDFITILLQDTIGGLQIFHQNQWIDVPTVPGALVINIGDLLQASSSCLMSNDKFKSVEHRVLTNQIGPRASVACFFTTHFYPSSRMYGPIKELLSEENPPVYRELTVKDFVIHYNSKGLDGYSALTAFKVE</sequence>
<gene>
    <name evidence="8" type="ORF">CFOL_v3_04998</name>
</gene>
<accession>A0A1Q3B0E0</accession>
<evidence type="ECO:0000256" key="2">
    <source>
        <dbReference type="ARBA" id="ARBA00008056"/>
    </source>
</evidence>
<dbReference type="SUPFAM" id="SSF51197">
    <property type="entry name" value="Clavaminate synthase-like"/>
    <property type="match status" value="2"/>
</dbReference>
<feature type="domain" description="Fe2OG dioxygenase" evidence="7">
    <location>
        <begin position="246"/>
        <end position="349"/>
    </location>
</feature>
<dbReference type="PROSITE" id="PS51471">
    <property type="entry name" value="FE2OG_OXY"/>
    <property type="match status" value="2"/>
</dbReference>
<dbReference type="Gene3D" id="2.60.120.330">
    <property type="entry name" value="B-lactam Antibiotic, Isopenicillin N Synthase, Chain"/>
    <property type="match status" value="2"/>
</dbReference>
<dbReference type="InParanoid" id="A0A1Q3B0E0"/>
<dbReference type="InterPro" id="IPR027443">
    <property type="entry name" value="IPNS-like_sf"/>
</dbReference>
<dbReference type="InterPro" id="IPR026992">
    <property type="entry name" value="DIOX_N"/>
</dbReference>
<dbReference type="Pfam" id="PF03171">
    <property type="entry name" value="2OG-FeII_Oxy"/>
    <property type="match status" value="2"/>
</dbReference>
<keyword evidence="6" id="KW-0732">Signal</keyword>
<evidence type="ECO:0000313" key="8">
    <source>
        <dbReference type="EMBL" id="GAV61471.1"/>
    </source>
</evidence>
<keyword evidence="4" id="KW-0560">Oxidoreductase</keyword>
<evidence type="ECO:0000313" key="9">
    <source>
        <dbReference type="Proteomes" id="UP000187406"/>
    </source>
</evidence>
<dbReference type="PANTHER" id="PTHR10209">
    <property type="entry name" value="OXIDOREDUCTASE, 2OG-FE II OXYGENASE FAMILY PROTEIN"/>
    <property type="match status" value="1"/>
</dbReference>
<evidence type="ECO:0000259" key="7">
    <source>
        <dbReference type="PROSITE" id="PS51471"/>
    </source>
</evidence>
<keyword evidence="3" id="KW-0479">Metal-binding</keyword>
<feature type="chain" id="PRO_5013270130" evidence="6">
    <location>
        <begin position="20"/>
        <end position="711"/>
    </location>
</feature>
<comment type="similarity">
    <text evidence="2">Belongs to the iron/ascorbate-dependent oxidoreductase family.</text>
</comment>
<dbReference type="STRING" id="3775.A0A1Q3B0E0"/>
<evidence type="ECO:0000256" key="6">
    <source>
        <dbReference type="SAM" id="SignalP"/>
    </source>
</evidence>
<dbReference type="EMBL" id="BDDD01000201">
    <property type="protein sequence ID" value="GAV61471.1"/>
    <property type="molecule type" value="Genomic_DNA"/>
</dbReference>
<feature type="signal peptide" evidence="6">
    <location>
        <begin position="1"/>
        <end position="19"/>
    </location>
</feature>
<reference evidence="9" key="1">
    <citation type="submission" date="2016-04" db="EMBL/GenBank/DDBJ databases">
        <title>Cephalotus genome sequencing.</title>
        <authorList>
            <person name="Fukushima K."/>
            <person name="Hasebe M."/>
            <person name="Fang X."/>
        </authorList>
    </citation>
    <scope>NUCLEOTIDE SEQUENCE [LARGE SCALE GENOMIC DNA]</scope>
    <source>
        <strain evidence="9">cv. St1</strain>
    </source>
</reference>
<comment type="cofactor">
    <cofactor evidence="1">
        <name>Fe cation</name>
        <dbReference type="ChEBI" id="CHEBI:24875"/>
    </cofactor>
</comment>
<evidence type="ECO:0000256" key="4">
    <source>
        <dbReference type="ARBA" id="ARBA00023002"/>
    </source>
</evidence>